<protein>
    <submittedName>
        <fullName evidence="1">Glycosyltransferase WbsX</fullName>
    </submittedName>
</protein>
<reference evidence="1 2" key="1">
    <citation type="submission" date="2016-10" db="EMBL/GenBank/DDBJ databases">
        <authorList>
            <person name="de Groot N.N."/>
        </authorList>
    </citation>
    <scope>NUCLEOTIDE SEQUENCE [LARGE SCALE GENOMIC DNA]</scope>
    <source>
        <strain evidence="1 2">DSM 22900</strain>
    </source>
</reference>
<dbReference type="InterPro" id="IPR032719">
    <property type="entry name" value="WbsX"/>
</dbReference>
<proteinExistence type="predicted"/>
<accession>A0A1I1E0C0</accession>
<dbReference type="EMBL" id="FOLL01000001">
    <property type="protein sequence ID" value="SFB78400.1"/>
    <property type="molecule type" value="Genomic_DNA"/>
</dbReference>
<sequence>MISLGILMLSSFESENVSLERMQSNVKPLAIYLPQYHPIPENDMWWGKGFTEWTNVAKAKPKFPGHYQPHLPKDLGFYDLRLLEVMEAQADLAKRFGVYGFCYYHYWFGGRLLLERPLHQMLESGRPAMPYCLCWANENWSRRWDGSEMDILMEQRYSPEDDLAHIRYLIRFFKDDRYIKIAGKPVLLMYRTELHPRMNETSERWREEARKEGFPDLYLVRVENFLRDVDPAVYGFDAGMEFAPDFNCAGRKYLKQYPVKYAATKWMHRLNIQKSGYFDNQVFQYDELVENMLRKPPAGYKRFRTVCPSWDNSARRASNAVVFHKSTPEKFKSWVSDIAKYTERSFDGDEQIFFINAWNEWGEGCHLEPDQRFGLGYLEAFKAGLGGDSV</sequence>
<dbReference type="CDD" id="cd11579">
    <property type="entry name" value="Glyco_tran_WbsX"/>
    <property type="match status" value="1"/>
</dbReference>
<evidence type="ECO:0000313" key="2">
    <source>
        <dbReference type="Proteomes" id="UP000199577"/>
    </source>
</evidence>
<name>A0A1I1E0C0_9SPHI</name>
<evidence type="ECO:0000313" key="1">
    <source>
        <dbReference type="EMBL" id="SFB78400.1"/>
    </source>
</evidence>
<dbReference type="STRING" id="623281.SAMN05421747_10190"/>
<dbReference type="Gene3D" id="3.20.20.80">
    <property type="entry name" value="Glycosidases"/>
    <property type="match status" value="1"/>
</dbReference>
<keyword evidence="2" id="KW-1185">Reference proteome</keyword>
<dbReference type="Proteomes" id="UP000199577">
    <property type="component" value="Unassembled WGS sequence"/>
</dbReference>
<dbReference type="PANTHER" id="PTHR41244">
    <property type="entry name" value="RHAMNAN SYNTHESIS F"/>
    <property type="match status" value="1"/>
</dbReference>
<gene>
    <name evidence="1" type="ORF">SAMN05421747_10190</name>
</gene>
<keyword evidence="1" id="KW-0808">Transferase</keyword>
<dbReference type="PANTHER" id="PTHR41244:SF1">
    <property type="entry name" value="GLYCOSYLTRANSFERASE"/>
    <property type="match status" value="1"/>
</dbReference>
<organism evidence="1 2">
    <name type="scientific">Parapedobacter composti</name>
    <dbReference type="NCBI Taxonomy" id="623281"/>
    <lineage>
        <taxon>Bacteria</taxon>
        <taxon>Pseudomonadati</taxon>
        <taxon>Bacteroidota</taxon>
        <taxon>Sphingobacteriia</taxon>
        <taxon>Sphingobacteriales</taxon>
        <taxon>Sphingobacteriaceae</taxon>
        <taxon>Parapedobacter</taxon>
    </lineage>
</organism>
<dbReference type="AlphaFoldDB" id="A0A1I1E0C0"/>
<dbReference type="Pfam" id="PF14307">
    <property type="entry name" value="Glyco_tran_WbsX"/>
    <property type="match status" value="1"/>
</dbReference>
<dbReference type="GO" id="GO:0016740">
    <property type="term" value="F:transferase activity"/>
    <property type="evidence" value="ECO:0007669"/>
    <property type="project" value="UniProtKB-KW"/>
</dbReference>